<evidence type="ECO:0000313" key="3">
    <source>
        <dbReference type="EMBL" id="GGK34736.1"/>
    </source>
</evidence>
<evidence type="ECO:0000313" key="4">
    <source>
        <dbReference type="Proteomes" id="UP000662200"/>
    </source>
</evidence>
<dbReference type="PANTHER" id="PTHR43619">
    <property type="entry name" value="S-ADENOSYL-L-METHIONINE-DEPENDENT METHYLTRANSFERASE YKTD-RELATED"/>
    <property type="match status" value="1"/>
</dbReference>
<keyword evidence="4" id="KW-1185">Reference proteome</keyword>
<dbReference type="SUPFAM" id="SSF53335">
    <property type="entry name" value="S-adenosyl-L-methionine-dependent methyltransferases"/>
    <property type="match status" value="1"/>
</dbReference>
<dbReference type="EMBL" id="BMQC01000010">
    <property type="protein sequence ID" value="GGK34736.1"/>
    <property type="molecule type" value="Genomic_DNA"/>
</dbReference>
<dbReference type="Gene3D" id="3.40.50.150">
    <property type="entry name" value="Vaccinia Virus protein VP39"/>
    <property type="match status" value="1"/>
</dbReference>
<gene>
    <name evidence="3" type="ORF">GCM10010124_29230</name>
</gene>
<reference evidence="3" key="2">
    <citation type="submission" date="2020-09" db="EMBL/GenBank/DDBJ databases">
        <authorList>
            <person name="Sun Q."/>
            <person name="Ohkuma M."/>
        </authorList>
    </citation>
    <scope>NUCLEOTIDE SEQUENCE</scope>
    <source>
        <strain evidence="3">JCM 3091</strain>
    </source>
</reference>
<protein>
    <submittedName>
        <fullName evidence="3">Tetracenomycin C synthesis protein</fullName>
    </submittedName>
</protein>
<proteinExistence type="predicted"/>
<name>A0A8J3BNP4_9ACTN</name>
<reference evidence="3" key="1">
    <citation type="journal article" date="2014" name="Int. J. Syst. Evol. Microbiol.">
        <title>Complete genome sequence of Corynebacterium casei LMG S-19264T (=DSM 44701T), isolated from a smear-ripened cheese.</title>
        <authorList>
            <consortium name="US DOE Joint Genome Institute (JGI-PGF)"/>
            <person name="Walter F."/>
            <person name="Albersmeier A."/>
            <person name="Kalinowski J."/>
            <person name="Ruckert C."/>
        </authorList>
    </citation>
    <scope>NUCLEOTIDE SEQUENCE</scope>
    <source>
        <strain evidence="3">JCM 3091</strain>
    </source>
</reference>
<dbReference type="PANTHER" id="PTHR43619:SF2">
    <property type="entry name" value="S-ADENOSYL-L-METHIONINE-DEPENDENT METHYLTRANSFERASES SUPERFAMILY PROTEIN"/>
    <property type="match status" value="1"/>
</dbReference>
<dbReference type="GO" id="GO:0008168">
    <property type="term" value="F:methyltransferase activity"/>
    <property type="evidence" value="ECO:0007669"/>
    <property type="project" value="UniProtKB-KW"/>
</dbReference>
<organism evidence="3 4">
    <name type="scientific">Pilimelia terevasa</name>
    <dbReference type="NCBI Taxonomy" id="53372"/>
    <lineage>
        <taxon>Bacteria</taxon>
        <taxon>Bacillati</taxon>
        <taxon>Actinomycetota</taxon>
        <taxon>Actinomycetes</taxon>
        <taxon>Micromonosporales</taxon>
        <taxon>Micromonosporaceae</taxon>
        <taxon>Pilimelia</taxon>
    </lineage>
</organism>
<dbReference type="InterPro" id="IPR029063">
    <property type="entry name" value="SAM-dependent_MTases_sf"/>
</dbReference>
<accession>A0A8J3BNP4</accession>
<keyword evidence="1" id="KW-0489">Methyltransferase</keyword>
<dbReference type="GO" id="GO:0032259">
    <property type="term" value="P:methylation"/>
    <property type="evidence" value="ECO:0007669"/>
    <property type="project" value="UniProtKB-KW"/>
</dbReference>
<dbReference type="InterPro" id="IPR007213">
    <property type="entry name" value="Ppm1/Ppm2/Tcmp"/>
</dbReference>
<sequence>MAATVTLADLDALAATALVPLRARAEDAASPSPILGDRAAADLAQRLDAVMPGGSVDASTRAGCCIRGKVIDTWLAALAERLGQPLGAVIDLGVGLNTRAERLPSLARRYLEVDAPSIIDLRRRWLPNDQVIRVAGDALRVENWIGDALPADGPVAVVCEALLAYQRPAAVGDFLDALGCVLPGAYLLFDSLSPLAARLANRPPALAGGRPPYVWTTNRTRSLRANGRRMEVLAEVSLLDQPTACTRQFPAGQRLLFSLPGLRRAFRLTHARLPGATA</sequence>
<dbReference type="RefSeq" id="WP_189114882.1">
    <property type="nucleotide sequence ID" value="NZ_BMQC01000010.1"/>
</dbReference>
<dbReference type="Proteomes" id="UP000662200">
    <property type="component" value="Unassembled WGS sequence"/>
</dbReference>
<keyword evidence="2" id="KW-0808">Transferase</keyword>
<dbReference type="AlphaFoldDB" id="A0A8J3BNP4"/>
<comment type="caution">
    <text evidence="3">The sequence shown here is derived from an EMBL/GenBank/DDBJ whole genome shotgun (WGS) entry which is preliminary data.</text>
</comment>
<dbReference type="Pfam" id="PF04072">
    <property type="entry name" value="LCM"/>
    <property type="match status" value="1"/>
</dbReference>
<evidence type="ECO:0000256" key="1">
    <source>
        <dbReference type="ARBA" id="ARBA00022603"/>
    </source>
</evidence>
<evidence type="ECO:0000256" key="2">
    <source>
        <dbReference type="ARBA" id="ARBA00022679"/>
    </source>
</evidence>